<sequence>MQSPLLISYEHPDLAKLPDFPSLSRSSSIASTQCGSGSGSAGATPIGLEGSPKQDEKSGHQGIPDMDYPAPLIVVRDAAGLPEQYNMCVRNTFWEMKDSAQGSLAEFWAERQIHSCPASRLGAAEQDGVSSMTSEAFLPTPATPACQEPCKTSEVGEHHQPHPALVQESTVSIQDVPQRAASQPICGAVQARGAVQSQVYVVPSQAPLTTFPWMPMFPYGAQRPGLVYSPANSPTTSLSIPRVAAPAVAPPQLQAPPFAEVSAPPPPMQAPSVACDLPKDSAKSDKVNIASIASVGSAGHDDGTCRPCAFIFKKGCESGALCTFCHLCPPGEKKRRAKERGSKKAEES</sequence>
<feature type="region of interest" description="Disordered" evidence="1">
    <location>
        <begin position="20"/>
        <end position="68"/>
    </location>
</feature>
<dbReference type="Proteomes" id="UP001178507">
    <property type="component" value="Unassembled WGS sequence"/>
</dbReference>
<accession>A0AA36MQW3</accession>
<evidence type="ECO:0000313" key="3">
    <source>
        <dbReference type="Proteomes" id="UP001178507"/>
    </source>
</evidence>
<evidence type="ECO:0000313" key="2">
    <source>
        <dbReference type="EMBL" id="CAJ1382140.1"/>
    </source>
</evidence>
<gene>
    <name evidence="2" type="ORF">EVOR1521_LOCUS9592</name>
</gene>
<protein>
    <recommendedName>
        <fullName evidence="4">C3H1-type domain-containing protein</fullName>
    </recommendedName>
</protein>
<name>A0AA36MQW3_9DINO</name>
<dbReference type="AlphaFoldDB" id="A0AA36MQW3"/>
<proteinExistence type="predicted"/>
<feature type="compositionally biased region" description="Polar residues" evidence="1">
    <location>
        <begin position="23"/>
        <end position="35"/>
    </location>
</feature>
<evidence type="ECO:0008006" key="4">
    <source>
        <dbReference type="Google" id="ProtNLM"/>
    </source>
</evidence>
<evidence type="ECO:0000256" key="1">
    <source>
        <dbReference type="SAM" id="MobiDB-lite"/>
    </source>
</evidence>
<comment type="caution">
    <text evidence="2">The sequence shown here is derived from an EMBL/GenBank/DDBJ whole genome shotgun (WGS) entry which is preliminary data.</text>
</comment>
<dbReference type="EMBL" id="CAUJNA010000877">
    <property type="protein sequence ID" value="CAJ1382140.1"/>
    <property type="molecule type" value="Genomic_DNA"/>
</dbReference>
<organism evidence="2 3">
    <name type="scientific">Effrenium voratum</name>
    <dbReference type="NCBI Taxonomy" id="2562239"/>
    <lineage>
        <taxon>Eukaryota</taxon>
        <taxon>Sar</taxon>
        <taxon>Alveolata</taxon>
        <taxon>Dinophyceae</taxon>
        <taxon>Suessiales</taxon>
        <taxon>Symbiodiniaceae</taxon>
        <taxon>Effrenium</taxon>
    </lineage>
</organism>
<reference evidence="2" key="1">
    <citation type="submission" date="2023-08" db="EMBL/GenBank/DDBJ databases">
        <authorList>
            <person name="Chen Y."/>
            <person name="Shah S."/>
            <person name="Dougan E. K."/>
            <person name="Thang M."/>
            <person name="Chan C."/>
        </authorList>
    </citation>
    <scope>NUCLEOTIDE SEQUENCE</scope>
</reference>
<keyword evidence="3" id="KW-1185">Reference proteome</keyword>